<proteinExistence type="inferred from homology"/>
<evidence type="ECO:0000256" key="4">
    <source>
        <dbReference type="ARBA" id="ARBA00022777"/>
    </source>
</evidence>
<dbReference type="GeneID" id="10372029"/>
<dbReference type="GO" id="GO:0046167">
    <property type="term" value="P:glycerol-3-phosphate biosynthetic process"/>
    <property type="evidence" value="ECO:0007669"/>
    <property type="project" value="TreeGrafter"/>
</dbReference>
<evidence type="ECO:0000313" key="7">
    <source>
        <dbReference type="EMBL" id="EGD91050.2"/>
    </source>
</evidence>
<protein>
    <recommendedName>
        <fullName evidence="6">Carbohydrate kinase FGGY C-terminal domain-containing protein</fullName>
    </recommendedName>
</protein>
<dbReference type="GO" id="GO:0004370">
    <property type="term" value="F:glycerol kinase activity"/>
    <property type="evidence" value="ECO:0007669"/>
    <property type="project" value="TreeGrafter"/>
</dbReference>
<name>F2SXH8_TRIRC</name>
<dbReference type="SUPFAM" id="SSF53067">
    <property type="entry name" value="Actin-like ATPase domain"/>
    <property type="match status" value="1"/>
</dbReference>
<dbReference type="GO" id="GO:0006641">
    <property type="term" value="P:triglyceride metabolic process"/>
    <property type="evidence" value="ECO:0007669"/>
    <property type="project" value="TreeGrafter"/>
</dbReference>
<sequence>MPGGSMTRLPVYKIMVAASSLLHSAVFSLLIGSIPQKEQYVCSSSLFAPPSQRNKNGQQWKKKKTVILTVSRLVGITQHTKKGHIARATLEAVCFQTKAVLDAMERDSGQKLAELRVDGGLSTSNVCMQSQADIIRIPVKRPAMHEVTALGAAIAAGIAIKIWEGPKNLEGLKQSDKTVFEPRLPEEESNRIYKKWSKAVEMSRGWMDSSD</sequence>
<accession>F2SXH8</accession>
<keyword evidence="3" id="KW-0547">Nucleotide-binding</keyword>
<dbReference type="GO" id="GO:0005739">
    <property type="term" value="C:mitochondrion"/>
    <property type="evidence" value="ECO:0007669"/>
    <property type="project" value="TreeGrafter"/>
</dbReference>
<dbReference type="PANTHER" id="PTHR10196:SF69">
    <property type="entry name" value="GLYCEROL KINASE"/>
    <property type="match status" value="1"/>
</dbReference>
<evidence type="ECO:0000313" key="8">
    <source>
        <dbReference type="Proteomes" id="UP000008864"/>
    </source>
</evidence>
<comment type="similarity">
    <text evidence="1">Belongs to the FGGY kinase family.</text>
</comment>
<dbReference type="Proteomes" id="UP000008864">
    <property type="component" value="Unassembled WGS sequence"/>
</dbReference>
<keyword evidence="5" id="KW-0067">ATP-binding</keyword>
<dbReference type="PANTHER" id="PTHR10196">
    <property type="entry name" value="SUGAR KINASE"/>
    <property type="match status" value="1"/>
</dbReference>
<dbReference type="EMBL" id="GG700656">
    <property type="protein sequence ID" value="EGD91050.2"/>
    <property type="molecule type" value="Genomic_DNA"/>
</dbReference>
<dbReference type="OMA" id="MEPVPNE"/>
<reference evidence="8" key="1">
    <citation type="journal article" date="2012" name="MBio">
        <title>Comparative genome analysis of Trichophyton rubrum and related dermatophytes reveals candidate genes involved in infection.</title>
        <authorList>
            <person name="Martinez D.A."/>
            <person name="Oliver B.G."/>
            <person name="Graeser Y."/>
            <person name="Goldberg J.M."/>
            <person name="Li W."/>
            <person name="Martinez-Rossi N.M."/>
            <person name="Monod M."/>
            <person name="Shelest E."/>
            <person name="Barton R.C."/>
            <person name="Birch E."/>
            <person name="Brakhage A.A."/>
            <person name="Chen Z."/>
            <person name="Gurr S.J."/>
            <person name="Heiman D."/>
            <person name="Heitman J."/>
            <person name="Kosti I."/>
            <person name="Rossi A."/>
            <person name="Saif S."/>
            <person name="Samalova M."/>
            <person name="Saunders C.W."/>
            <person name="Shea T."/>
            <person name="Summerbell R.C."/>
            <person name="Xu J."/>
            <person name="Young S."/>
            <person name="Zeng Q."/>
            <person name="Birren B.W."/>
            <person name="Cuomo C.A."/>
            <person name="White T.C."/>
        </authorList>
    </citation>
    <scope>NUCLEOTIDE SEQUENCE [LARGE SCALE GENOMIC DNA]</scope>
    <source>
        <strain evidence="8">ATCC MYA-4607 / CBS 118892</strain>
    </source>
</reference>
<dbReference type="InterPro" id="IPR018485">
    <property type="entry name" value="FGGY_C"/>
</dbReference>
<organism evidence="7 8">
    <name type="scientific">Trichophyton rubrum (strain ATCC MYA-4607 / CBS 118892)</name>
    <name type="common">Athlete's foot fungus</name>
    <dbReference type="NCBI Taxonomy" id="559305"/>
    <lineage>
        <taxon>Eukaryota</taxon>
        <taxon>Fungi</taxon>
        <taxon>Dikarya</taxon>
        <taxon>Ascomycota</taxon>
        <taxon>Pezizomycotina</taxon>
        <taxon>Eurotiomycetes</taxon>
        <taxon>Eurotiomycetidae</taxon>
        <taxon>Onygenales</taxon>
        <taxon>Arthrodermataceae</taxon>
        <taxon>Trichophyton</taxon>
    </lineage>
</organism>
<keyword evidence="2" id="KW-0808">Transferase</keyword>
<dbReference type="Gene3D" id="3.30.420.40">
    <property type="match status" value="1"/>
</dbReference>
<gene>
    <name evidence="7" type="ORF">TERG_07273</name>
</gene>
<dbReference type="AlphaFoldDB" id="F2SXH8"/>
<dbReference type="GO" id="GO:0006071">
    <property type="term" value="P:glycerol metabolic process"/>
    <property type="evidence" value="ECO:0007669"/>
    <property type="project" value="TreeGrafter"/>
</dbReference>
<dbReference type="HOGENOM" id="CLU_1305669_0_0_1"/>
<dbReference type="eggNOG" id="KOG2517">
    <property type="taxonomic scope" value="Eukaryota"/>
</dbReference>
<dbReference type="PROSITE" id="PS00445">
    <property type="entry name" value="FGGY_KINASES_2"/>
    <property type="match status" value="1"/>
</dbReference>
<dbReference type="InParanoid" id="F2SXH8"/>
<dbReference type="InterPro" id="IPR043129">
    <property type="entry name" value="ATPase_NBD"/>
</dbReference>
<dbReference type="RefSeq" id="XP_047604734.1">
    <property type="nucleotide sequence ID" value="XM_047748746.1"/>
</dbReference>
<keyword evidence="8" id="KW-1185">Reference proteome</keyword>
<evidence type="ECO:0000256" key="3">
    <source>
        <dbReference type="ARBA" id="ARBA00022741"/>
    </source>
</evidence>
<dbReference type="STRING" id="559305.F2SXH8"/>
<keyword evidence="4" id="KW-0418">Kinase</keyword>
<dbReference type="GO" id="GO:0005524">
    <property type="term" value="F:ATP binding"/>
    <property type="evidence" value="ECO:0007669"/>
    <property type="project" value="UniProtKB-KW"/>
</dbReference>
<dbReference type="VEuPathDB" id="FungiDB:TERG_07273"/>
<dbReference type="InterPro" id="IPR018483">
    <property type="entry name" value="Carb_kinase_FGGY_CS"/>
</dbReference>
<evidence type="ECO:0000259" key="6">
    <source>
        <dbReference type="Pfam" id="PF02782"/>
    </source>
</evidence>
<dbReference type="Pfam" id="PF02782">
    <property type="entry name" value="FGGY_C"/>
    <property type="match status" value="1"/>
</dbReference>
<feature type="domain" description="Carbohydrate kinase FGGY C-terminal" evidence="6">
    <location>
        <begin position="73"/>
        <end position="159"/>
    </location>
</feature>
<evidence type="ECO:0000256" key="2">
    <source>
        <dbReference type="ARBA" id="ARBA00022679"/>
    </source>
</evidence>
<dbReference type="OrthoDB" id="5422795at2759"/>
<evidence type="ECO:0000256" key="5">
    <source>
        <dbReference type="ARBA" id="ARBA00022840"/>
    </source>
</evidence>
<evidence type="ECO:0000256" key="1">
    <source>
        <dbReference type="ARBA" id="ARBA00009156"/>
    </source>
</evidence>